<feature type="region of interest" description="Disordered" evidence="1">
    <location>
        <begin position="1"/>
        <end position="93"/>
    </location>
</feature>
<feature type="non-terminal residue" evidence="2">
    <location>
        <position position="1"/>
    </location>
</feature>
<gene>
    <name evidence="2" type="ORF">THAOC_27712</name>
</gene>
<keyword evidence="3" id="KW-1185">Reference proteome</keyword>
<evidence type="ECO:0000313" key="2">
    <source>
        <dbReference type="EMBL" id="EJK52947.1"/>
    </source>
</evidence>
<feature type="compositionally biased region" description="Basic and acidic residues" evidence="1">
    <location>
        <begin position="1"/>
        <end position="11"/>
    </location>
</feature>
<dbReference type="Proteomes" id="UP000266841">
    <property type="component" value="Unassembled WGS sequence"/>
</dbReference>
<protein>
    <submittedName>
        <fullName evidence="2">Uncharacterized protein</fullName>
    </submittedName>
</protein>
<proteinExistence type="predicted"/>
<evidence type="ECO:0000313" key="3">
    <source>
        <dbReference type="Proteomes" id="UP000266841"/>
    </source>
</evidence>
<accession>K0S1Y8</accession>
<organism evidence="2 3">
    <name type="scientific">Thalassiosira oceanica</name>
    <name type="common">Marine diatom</name>
    <dbReference type="NCBI Taxonomy" id="159749"/>
    <lineage>
        <taxon>Eukaryota</taxon>
        <taxon>Sar</taxon>
        <taxon>Stramenopiles</taxon>
        <taxon>Ochrophyta</taxon>
        <taxon>Bacillariophyta</taxon>
        <taxon>Coscinodiscophyceae</taxon>
        <taxon>Thalassiosirophycidae</taxon>
        <taxon>Thalassiosirales</taxon>
        <taxon>Thalassiosiraceae</taxon>
        <taxon>Thalassiosira</taxon>
    </lineage>
</organism>
<reference evidence="2 3" key="1">
    <citation type="journal article" date="2012" name="Genome Biol.">
        <title>Genome and low-iron response of an oceanic diatom adapted to chronic iron limitation.</title>
        <authorList>
            <person name="Lommer M."/>
            <person name="Specht M."/>
            <person name="Roy A.S."/>
            <person name="Kraemer L."/>
            <person name="Andreson R."/>
            <person name="Gutowska M.A."/>
            <person name="Wolf J."/>
            <person name="Bergner S.V."/>
            <person name="Schilhabel M.B."/>
            <person name="Klostermeier U.C."/>
            <person name="Beiko R.G."/>
            <person name="Rosenstiel P."/>
            <person name="Hippler M."/>
            <person name="Laroche J."/>
        </authorList>
    </citation>
    <scope>NUCLEOTIDE SEQUENCE [LARGE SCALE GENOMIC DNA]</scope>
    <source>
        <strain evidence="2 3">CCMP1005</strain>
    </source>
</reference>
<feature type="compositionally biased region" description="Basic and acidic residues" evidence="1">
    <location>
        <begin position="61"/>
        <end position="74"/>
    </location>
</feature>
<sequence>ISVTEKEETASDHGAAGLRRQQPNLSLPFPPPTAPKIQDGDEDNNDYERDGFVVGEDEAIEWERPPRAHSRTRDSEDEDEGAEGQGGREDTQR</sequence>
<name>K0S1Y8_THAOC</name>
<comment type="caution">
    <text evidence="2">The sequence shown here is derived from an EMBL/GenBank/DDBJ whole genome shotgun (WGS) entry which is preliminary data.</text>
</comment>
<dbReference type="EMBL" id="AGNL01038882">
    <property type="protein sequence ID" value="EJK52947.1"/>
    <property type="molecule type" value="Genomic_DNA"/>
</dbReference>
<evidence type="ECO:0000256" key="1">
    <source>
        <dbReference type="SAM" id="MobiDB-lite"/>
    </source>
</evidence>
<dbReference type="AlphaFoldDB" id="K0S1Y8"/>